<dbReference type="EMBL" id="CAJZBQ010000015">
    <property type="protein sequence ID" value="CAG9316226.1"/>
    <property type="molecule type" value="Genomic_DNA"/>
</dbReference>
<proteinExistence type="predicted"/>
<protein>
    <recommendedName>
        <fullName evidence="6">Tetratricopeptide repeat protein</fullName>
    </recommendedName>
</protein>
<keyword evidence="2 3" id="KW-0802">TPR repeat</keyword>
<evidence type="ECO:0000313" key="4">
    <source>
        <dbReference type="EMBL" id="CAG9316226.1"/>
    </source>
</evidence>
<dbReference type="Pfam" id="PF13424">
    <property type="entry name" value="TPR_12"/>
    <property type="match status" value="3"/>
</dbReference>
<evidence type="ECO:0000256" key="2">
    <source>
        <dbReference type="ARBA" id="ARBA00022803"/>
    </source>
</evidence>
<dbReference type="Gene3D" id="1.25.40.10">
    <property type="entry name" value="Tetratricopeptide repeat domain"/>
    <property type="match status" value="4"/>
</dbReference>
<reference evidence="4" key="1">
    <citation type="submission" date="2021-09" db="EMBL/GenBank/DDBJ databases">
        <authorList>
            <consortium name="AG Swart"/>
            <person name="Singh M."/>
            <person name="Singh A."/>
            <person name="Seah K."/>
            <person name="Emmerich C."/>
        </authorList>
    </citation>
    <scope>NUCLEOTIDE SEQUENCE</scope>
    <source>
        <strain evidence="4">ATCC30299</strain>
    </source>
</reference>
<keyword evidence="1" id="KW-0677">Repeat</keyword>
<evidence type="ECO:0000313" key="5">
    <source>
        <dbReference type="Proteomes" id="UP001162131"/>
    </source>
</evidence>
<organism evidence="4 5">
    <name type="scientific">Blepharisma stoltei</name>
    <dbReference type="NCBI Taxonomy" id="1481888"/>
    <lineage>
        <taxon>Eukaryota</taxon>
        <taxon>Sar</taxon>
        <taxon>Alveolata</taxon>
        <taxon>Ciliophora</taxon>
        <taxon>Postciliodesmatophora</taxon>
        <taxon>Heterotrichea</taxon>
        <taxon>Heterotrichida</taxon>
        <taxon>Blepharismidae</taxon>
        <taxon>Blepharisma</taxon>
    </lineage>
</organism>
<keyword evidence="5" id="KW-1185">Reference proteome</keyword>
<dbReference type="PANTHER" id="PTHR45641:SF19">
    <property type="entry name" value="NEPHROCYSTIN-3"/>
    <property type="match status" value="1"/>
</dbReference>
<comment type="caution">
    <text evidence="4">The sequence shown here is derived from an EMBL/GenBank/DDBJ whole genome shotgun (WGS) entry which is preliminary data.</text>
</comment>
<feature type="repeat" description="TPR" evidence="3">
    <location>
        <begin position="429"/>
        <end position="462"/>
    </location>
</feature>
<accession>A0AAU9J3A5</accession>
<dbReference type="InterPro" id="IPR019734">
    <property type="entry name" value="TPR_rpt"/>
</dbReference>
<dbReference type="SUPFAM" id="SSF48452">
    <property type="entry name" value="TPR-like"/>
    <property type="match status" value="3"/>
</dbReference>
<evidence type="ECO:0008006" key="6">
    <source>
        <dbReference type="Google" id="ProtNLM"/>
    </source>
</evidence>
<gene>
    <name evidence="4" type="ORF">BSTOLATCC_MIC15661</name>
</gene>
<sequence length="858" mass="100280">MSIRQKCLFEATCKCRCKDINLCIKHYNEHIESEAGSHMKEEFFDEINIESKSLILNKLDSLKIEIQTFLAKERTFIAQKSNSWSLSEMQILIKSSSETIQLINSIYLYILKTEKIQKQPCPSVADFYLIQTPEVTSKYIKVLKIDLENSTLLDETNAIKKKLVNFNFFSFSEHYTFGITNTNIKNEKNLSDAFYRMGFEFLCNREYEMAEMTFSRCKYIYDLEKTDDKLDIIRQELYSSIFPFLKAKDYTHFAKAVRKAKAFFKEKDRAALYFELAQLYTAISLQRKAIKCYKRAIKKIDKSNPQKFWLFLRLGILLKDVGKREEAMKFYKMGLKFGKNIQHKDIFKAYNLIALLYLISSNFKKAETYFCIAKRMLEAANSNGEDYAIFLFSYSTMYLRKNQISDGLVLLKLVKQIFKNKIVDEGSLAGIYMNIGIAYRKVKNYKKAHKAFRKARNIYEKYLPQKHPAIGDVYLNIANTELDIGDIRRGIALLKQSADICKIYNNLGKLADAYLILAGAYYDKQEYPESEEYLTKAYPVFEKLGQNEKLFQFYLFRARFYRTIRNYHKAEENISYASKFLTGEKKDEADFNFEVACLCADLGNNNEAHNRFMKCKELRENILKDEEDLSTLYLIMSVFYRGLGHMNLAENLSVNNLNIAKRIYPPYHVELARAYMEYGTLCSKLNRVEEAEKYLMDALTIFQGKDPYHLPDLATLFMNIGNLKNQNHKVDEAKAYYQKCQETLQRCGMGHTVNMGDVSLNLGALYYNLKDWSSAESHCLNAINIYEKLLDPYSKNLLAVYWNIGNTYFNMKIRDKAIHFYLKCKLIIEKSEPNEYPGKIFNELQIKLKKLELGSNSM</sequence>
<dbReference type="AlphaFoldDB" id="A0AAU9J3A5"/>
<dbReference type="PANTHER" id="PTHR45641">
    <property type="entry name" value="TETRATRICOPEPTIDE REPEAT PROTEIN (AFU_ORTHOLOGUE AFUA_6G03870)"/>
    <property type="match status" value="1"/>
</dbReference>
<dbReference type="SMART" id="SM00028">
    <property type="entry name" value="TPR"/>
    <property type="match status" value="12"/>
</dbReference>
<dbReference type="InterPro" id="IPR011990">
    <property type="entry name" value="TPR-like_helical_dom_sf"/>
</dbReference>
<name>A0AAU9J3A5_9CILI</name>
<evidence type="ECO:0000256" key="3">
    <source>
        <dbReference type="PROSITE-ProRule" id="PRU00339"/>
    </source>
</evidence>
<dbReference type="Proteomes" id="UP001162131">
    <property type="component" value="Unassembled WGS sequence"/>
</dbReference>
<evidence type="ECO:0000256" key="1">
    <source>
        <dbReference type="ARBA" id="ARBA00022737"/>
    </source>
</evidence>
<dbReference type="PROSITE" id="PS50005">
    <property type="entry name" value="TPR"/>
    <property type="match status" value="1"/>
</dbReference>